<sequence>MTSGTWTDDRKRKQTKGRTQKPFTRTRGKKQTDRTREEGDLDPEHLEQGTESQESERKVPGRGPPRGGGAKGEYEDRIDGGKQKNKRVQKREEDLFPGHSCCCTAPSVPSTEEPHRRRTERHVAEVRRSPRLSGRLKCSVGTFWSFAPSTINAGRSRLSLLQRHRTGLPCDSVFL</sequence>
<feature type="compositionally biased region" description="Basic and acidic residues" evidence="1">
    <location>
        <begin position="72"/>
        <end position="82"/>
    </location>
</feature>
<proteinExistence type="predicted"/>
<feature type="compositionally biased region" description="Basic residues" evidence="1">
    <location>
        <begin position="12"/>
        <end position="29"/>
    </location>
</feature>
<reference evidence="2" key="1">
    <citation type="submission" date="2023-07" db="EMBL/GenBank/DDBJ databases">
        <title>Chromosome-level Genome Assembly of Striped Snakehead (Channa striata).</title>
        <authorList>
            <person name="Liu H."/>
        </authorList>
    </citation>
    <scope>NUCLEOTIDE SEQUENCE</scope>
    <source>
        <strain evidence="2">Gz</strain>
        <tissue evidence="2">Muscle</tissue>
    </source>
</reference>
<organism evidence="2 3">
    <name type="scientific">Channa striata</name>
    <name type="common">Snakehead murrel</name>
    <name type="synonym">Ophicephalus striatus</name>
    <dbReference type="NCBI Taxonomy" id="64152"/>
    <lineage>
        <taxon>Eukaryota</taxon>
        <taxon>Metazoa</taxon>
        <taxon>Chordata</taxon>
        <taxon>Craniata</taxon>
        <taxon>Vertebrata</taxon>
        <taxon>Euteleostomi</taxon>
        <taxon>Actinopterygii</taxon>
        <taxon>Neopterygii</taxon>
        <taxon>Teleostei</taxon>
        <taxon>Neoteleostei</taxon>
        <taxon>Acanthomorphata</taxon>
        <taxon>Anabantaria</taxon>
        <taxon>Anabantiformes</taxon>
        <taxon>Channoidei</taxon>
        <taxon>Channidae</taxon>
        <taxon>Channa</taxon>
    </lineage>
</organism>
<dbReference type="EMBL" id="JAUPFM010000012">
    <property type="protein sequence ID" value="KAK2835079.1"/>
    <property type="molecule type" value="Genomic_DNA"/>
</dbReference>
<comment type="caution">
    <text evidence="2">The sequence shown here is derived from an EMBL/GenBank/DDBJ whole genome shotgun (WGS) entry which is preliminary data.</text>
</comment>
<keyword evidence="3" id="KW-1185">Reference proteome</keyword>
<protein>
    <submittedName>
        <fullName evidence="2">Uncharacterized protein</fullName>
    </submittedName>
</protein>
<dbReference type="Proteomes" id="UP001187415">
    <property type="component" value="Unassembled WGS sequence"/>
</dbReference>
<name>A0AA88MBN7_CHASR</name>
<feature type="region of interest" description="Disordered" evidence="1">
    <location>
        <begin position="1"/>
        <end position="121"/>
    </location>
</feature>
<dbReference type="AlphaFoldDB" id="A0AA88MBN7"/>
<evidence type="ECO:0000256" key="1">
    <source>
        <dbReference type="SAM" id="MobiDB-lite"/>
    </source>
</evidence>
<accession>A0AA88MBN7</accession>
<evidence type="ECO:0000313" key="2">
    <source>
        <dbReference type="EMBL" id="KAK2835079.1"/>
    </source>
</evidence>
<evidence type="ECO:0000313" key="3">
    <source>
        <dbReference type="Proteomes" id="UP001187415"/>
    </source>
</evidence>
<feature type="compositionally biased region" description="Basic and acidic residues" evidence="1">
    <location>
        <begin position="30"/>
        <end position="59"/>
    </location>
</feature>
<gene>
    <name evidence="2" type="ORF">Q5P01_015563</name>
</gene>